<gene>
    <name evidence="1" type="ORF">Tco025E_06979</name>
</gene>
<accession>A0A3R7NPD3</accession>
<protein>
    <submittedName>
        <fullName evidence="1">Uncharacterized protein</fullName>
    </submittedName>
</protein>
<keyword evidence="2" id="KW-1185">Reference proteome</keyword>
<dbReference type="RefSeq" id="XP_029226026.1">
    <property type="nucleotide sequence ID" value="XM_029373846.1"/>
</dbReference>
<sequence>MRRDLEEMSCIFHFLRASGHGNVVDDRHLLLLAANVRLTHDLHELALKAKMPPARRGACDKLFEEVKSVITEVAAVPEDRAAASGERCGLHVFRCGSLTIDTALYDSAVDITLIQRVDPPPAFFLRRKLDDESALNSTRIDGLIRARIANTEAYILLPYPACFPLVLPLMGEHDVLVRVKDAVLDRLELQERKDAAACIKTPCTLSLRSVTNKIDLNVTVNQTAALEAAAVLPRLLKASKSVYPVIIFMKLVLKQFNVQYSQLTPYVLTLMVLAFARFCSYASPLPSFTYYPHRREEVESGHLLFSFLSFFSPPPRGQFDPTRMALVPIHPHGVVYEIDDASISSHLDNNGKGGAWRVLEPTHCGDNAAASCVFIDECRGLFERILIALLHSYVGGVFDCPVSLDDASPQPVTAADADEAPTTAQPLPDNHLISVLLRDWWVKRQSESD</sequence>
<dbReference type="GeneID" id="40320590"/>
<name>A0A3R7NPD3_9TRYP</name>
<evidence type="ECO:0000313" key="2">
    <source>
        <dbReference type="Proteomes" id="UP000284403"/>
    </source>
</evidence>
<reference evidence="1 2" key="1">
    <citation type="journal article" date="2018" name="BMC Genomics">
        <title>Genomic comparison of Trypanosoma conorhini and Trypanosoma rangeli to Trypanosoma cruzi strains of high and low virulence.</title>
        <authorList>
            <person name="Bradwell K.R."/>
            <person name="Koparde V.N."/>
            <person name="Matveyev A.V."/>
            <person name="Serrano M.G."/>
            <person name="Alves J.M."/>
            <person name="Parikh H."/>
            <person name="Huang B."/>
            <person name="Lee V."/>
            <person name="Espinosa-Alvarez O."/>
            <person name="Ortiz P.A."/>
            <person name="Costa-Martins A.G."/>
            <person name="Teixeira M.M."/>
            <person name="Buck G.A."/>
        </authorList>
    </citation>
    <scope>NUCLEOTIDE SEQUENCE [LARGE SCALE GENOMIC DNA]</scope>
    <source>
        <strain evidence="1 2">025E</strain>
    </source>
</reference>
<dbReference type="Proteomes" id="UP000284403">
    <property type="component" value="Unassembled WGS sequence"/>
</dbReference>
<dbReference type="AlphaFoldDB" id="A0A3R7NPD3"/>
<comment type="caution">
    <text evidence="1">The sequence shown here is derived from an EMBL/GenBank/DDBJ whole genome shotgun (WGS) entry which is preliminary data.</text>
</comment>
<evidence type="ECO:0000313" key="1">
    <source>
        <dbReference type="EMBL" id="RNF09426.1"/>
    </source>
</evidence>
<proteinExistence type="predicted"/>
<dbReference type="EMBL" id="MKKU01000510">
    <property type="protein sequence ID" value="RNF09426.1"/>
    <property type="molecule type" value="Genomic_DNA"/>
</dbReference>
<organism evidence="1 2">
    <name type="scientific">Trypanosoma conorhini</name>
    <dbReference type="NCBI Taxonomy" id="83891"/>
    <lineage>
        <taxon>Eukaryota</taxon>
        <taxon>Discoba</taxon>
        <taxon>Euglenozoa</taxon>
        <taxon>Kinetoplastea</taxon>
        <taxon>Metakinetoplastina</taxon>
        <taxon>Trypanosomatida</taxon>
        <taxon>Trypanosomatidae</taxon>
        <taxon>Trypanosoma</taxon>
    </lineage>
</organism>
<dbReference type="SUPFAM" id="SSF81631">
    <property type="entry name" value="PAP/OAS1 substrate-binding domain"/>
    <property type="match status" value="1"/>
</dbReference>
<dbReference type="OrthoDB" id="251849at2759"/>
<dbReference type="Gene3D" id="1.10.1410.10">
    <property type="match status" value="1"/>
</dbReference>